<keyword evidence="3" id="KW-0238">DNA-binding</keyword>
<evidence type="ECO:0000256" key="2">
    <source>
        <dbReference type="ARBA" id="ARBA00023015"/>
    </source>
</evidence>
<feature type="domain" description="HTH luxR-type" evidence="6">
    <location>
        <begin position="151"/>
        <end position="216"/>
    </location>
</feature>
<dbReference type="Gene3D" id="3.40.50.2300">
    <property type="match status" value="1"/>
</dbReference>
<name>A0ABS5YH26_9ACTN</name>
<organism evidence="8 9">
    <name type="scientific">Paractinoplanes bogorensis</name>
    <dbReference type="NCBI Taxonomy" id="1610840"/>
    <lineage>
        <taxon>Bacteria</taxon>
        <taxon>Bacillati</taxon>
        <taxon>Actinomycetota</taxon>
        <taxon>Actinomycetes</taxon>
        <taxon>Micromonosporales</taxon>
        <taxon>Micromonosporaceae</taxon>
        <taxon>Paractinoplanes</taxon>
    </lineage>
</organism>
<dbReference type="InterPro" id="IPR001789">
    <property type="entry name" value="Sig_transdc_resp-reg_receiver"/>
</dbReference>
<dbReference type="InterPro" id="IPR000792">
    <property type="entry name" value="Tscrpt_reg_LuxR_C"/>
</dbReference>
<dbReference type="SUPFAM" id="SSF46894">
    <property type="entry name" value="C-terminal effector domain of the bipartite response regulators"/>
    <property type="match status" value="1"/>
</dbReference>
<keyword evidence="4" id="KW-0804">Transcription</keyword>
<dbReference type="PROSITE" id="PS50043">
    <property type="entry name" value="HTH_LUXR_2"/>
    <property type="match status" value="1"/>
</dbReference>
<evidence type="ECO:0000313" key="9">
    <source>
        <dbReference type="Proteomes" id="UP001519654"/>
    </source>
</evidence>
<evidence type="ECO:0000259" key="7">
    <source>
        <dbReference type="PROSITE" id="PS50110"/>
    </source>
</evidence>
<dbReference type="CDD" id="cd06170">
    <property type="entry name" value="LuxR_C_like"/>
    <property type="match status" value="1"/>
</dbReference>
<evidence type="ECO:0000256" key="4">
    <source>
        <dbReference type="ARBA" id="ARBA00023163"/>
    </source>
</evidence>
<dbReference type="CDD" id="cd17535">
    <property type="entry name" value="REC_NarL-like"/>
    <property type="match status" value="1"/>
</dbReference>
<keyword evidence="2" id="KW-0805">Transcription regulation</keyword>
<keyword evidence="1 5" id="KW-0597">Phosphoprotein</keyword>
<keyword evidence="9" id="KW-1185">Reference proteome</keyword>
<dbReference type="InterPro" id="IPR039420">
    <property type="entry name" value="WalR-like"/>
</dbReference>
<dbReference type="InterPro" id="IPR011006">
    <property type="entry name" value="CheY-like_superfamily"/>
</dbReference>
<dbReference type="SUPFAM" id="SSF52172">
    <property type="entry name" value="CheY-like"/>
    <property type="match status" value="1"/>
</dbReference>
<dbReference type="PANTHER" id="PTHR43214">
    <property type="entry name" value="TWO-COMPONENT RESPONSE REGULATOR"/>
    <property type="match status" value="1"/>
</dbReference>
<evidence type="ECO:0000256" key="3">
    <source>
        <dbReference type="ARBA" id="ARBA00023125"/>
    </source>
</evidence>
<evidence type="ECO:0000256" key="1">
    <source>
        <dbReference type="ARBA" id="ARBA00022553"/>
    </source>
</evidence>
<accession>A0ABS5YH26</accession>
<dbReference type="Proteomes" id="UP001519654">
    <property type="component" value="Unassembled WGS sequence"/>
</dbReference>
<feature type="modified residue" description="4-aspartylphosphate" evidence="5">
    <location>
        <position position="56"/>
    </location>
</feature>
<dbReference type="SMART" id="SM00421">
    <property type="entry name" value="HTH_LUXR"/>
    <property type="match status" value="1"/>
</dbReference>
<feature type="domain" description="Response regulatory" evidence="7">
    <location>
        <begin position="5"/>
        <end position="121"/>
    </location>
</feature>
<sequence>MAGVRVLLVDDDALVRAGLTMMLEAFDDLEVVGAIADGTEVASAVNTHQPDVVLMDIRMPGLDGLSATESLRRRKDAPQVIVLTTFDTDEHVLRALRAGAGGFLLKHTPPREIADAVRRVAAGEPMMSPEVLRTMIGLVSGAGADPGRDQARAALARLSPGEHDVARLIAEGRTNAEIAAELLMSTATVKAYVSRIFTKLTLTNRVQIALLVHDAR</sequence>
<dbReference type="PANTHER" id="PTHR43214:SF24">
    <property type="entry name" value="TRANSCRIPTIONAL REGULATORY PROTEIN NARL-RELATED"/>
    <property type="match status" value="1"/>
</dbReference>
<dbReference type="RefSeq" id="WP_215784803.1">
    <property type="nucleotide sequence ID" value="NZ_JAHKKG010000001.1"/>
</dbReference>
<dbReference type="InterPro" id="IPR016032">
    <property type="entry name" value="Sig_transdc_resp-reg_C-effctor"/>
</dbReference>
<dbReference type="Pfam" id="PF00072">
    <property type="entry name" value="Response_reg"/>
    <property type="match status" value="1"/>
</dbReference>
<evidence type="ECO:0000313" key="8">
    <source>
        <dbReference type="EMBL" id="MBU2662765.1"/>
    </source>
</evidence>
<reference evidence="8 9" key="1">
    <citation type="submission" date="2021-06" db="EMBL/GenBank/DDBJ databases">
        <title>Actinoplanes lichenicola sp. nov., and Actinoplanes ovalisporus sp. nov., isolated from lichen in Thailand.</title>
        <authorList>
            <person name="Saeng-In P."/>
            <person name="Kanchanasin P."/>
            <person name="Yuki M."/>
            <person name="Kudo T."/>
            <person name="Ohkuma M."/>
            <person name="Phongsopitanun W."/>
            <person name="Tanasupawat S."/>
        </authorList>
    </citation>
    <scope>NUCLEOTIDE SEQUENCE [LARGE SCALE GENOMIC DNA]</scope>
    <source>
        <strain evidence="8 9">NBRC 110975</strain>
    </source>
</reference>
<dbReference type="PROSITE" id="PS00622">
    <property type="entry name" value="HTH_LUXR_1"/>
    <property type="match status" value="1"/>
</dbReference>
<evidence type="ECO:0000256" key="5">
    <source>
        <dbReference type="PROSITE-ProRule" id="PRU00169"/>
    </source>
</evidence>
<dbReference type="EMBL" id="JAHKKG010000001">
    <property type="protein sequence ID" value="MBU2662765.1"/>
    <property type="molecule type" value="Genomic_DNA"/>
</dbReference>
<protein>
    <submittedName>
        <fullName evidence="8">Response regulator transcription factor</fullName>
    </submittedName>
</protein>
<evidence type="ECO:0000259" key="6">
    <source>
        <dbReference type="PROSITE" id="PS50043"/>
    </source>
</evidence>
<dbReference type="PRINTS" id="PR00038">
    <property type="entry name" value="HTHLUXR"/>
</dbReference>
<dbReference type="InterPro" id="IPR058245">
    <property type="entry name" value="NreC/VraR/RcsB-like_REC"/>
</dbReference>
<gene>
    <name evidence="8" type="ORF">KOI35_04520</name>
</gene>
<proteinExistence type="predicted"/>
<dbReference type="PROSITE" id="PS50110">
    <property type="entry name" value="RESPONSE_REGULATORY"/>
    <property type="match status" value="1"/>
</dbReference>
<dbReference type="SMART" id="SM00448">
    <property type="entry name" value="REC"/>
    <property type="match status" value="1"/>
</dbReference>
<comment type="caution">
    <text evidence="8">The sequence shown here is derived from an EMBL/GenBank/DDBJ whole genome shotgun (WGS) entry which is preliminary data.</text>
</comment>
<dbReference type="Pfam" id="PF00196">
    <property type="entry name" value="GerE"/>
    <property type="match status" value="1"/>
</dbReference>